<dbReference type="InterPro" id="IPR003892">
    <property type="entry name" value="CUE"/>
</dbReference>
<feature type="region of interest" description="Disordered" evidence="1">
    <location>
        <begin position="616"/>
        <end position="733"/>
    </location>
</feature>
<dbReference type="CDD" id="cd14364">
    <property type="entry name" value="CUE_ASCC2"/>
    <property type="match status" value="1"/>
</dbReference>
<dbReference type="GO" id="GO:0043130">
    <property type="term" value="F:ubiquitin binding"/>
    <property type="evidence" value="ECO:0007669"/>
    <property type="project" value="InterPro"/>
</dbReference>
<accession>A0A1J9PCD2</accession>
<feature type="compositionally biased region" description="Gly residues" evidence="1">
    <location>
        <begin position="662"/>
        <end position="692"/>
    </location>
</feature>
<keyword evidence="4" id="KW-1185">Reference proteome</keyword>
<evidence type="ECO:0000313" key="4">
    <source>
        <dbReference type="Proteomes" id="UP000182235"/>
    </source>
</evidence>
<organism evidence="3 4">
    <name type="scientific">Emergomyces pasteurianus Ep9510</name>
    <dbReference type="NCBI Taxonomy" id="1447872"/>
    <lineage>
        <taxon>Eukaryota</taxon>
        <taxon>Fungi</taxon>
        <taxon>Dikarya</taxon>
        <taxon>Ascomycota</taxon>
        <taxon>Pezizomycotina</taxon>
        <taxon>Eurotiomycetes</taxon>
        <taxon>Eurotiomycetidae</taxon>
        <taxon>Onygenales</taxon>
        <taxon>Ajellomycetaceae</taxon>
        <taxon>Emergomyces</taxon>
    </lineage>
</organism>
<dbReference type="SUPFAM" id="SSF46934">
    <property type="entry name" value="UBA-like"/>
    <property type="match status" value="1"/>
</dbReference>
<protein>
    <recommendedName>
        <fullName evidence="2">CUE domain-containing protein</fullName>
    </recommendedName>
</protein>
<gene>
    <name evidence="3" type="ORF">AJ78_05923</name>
</gene>
<dbReference type="Pfam" id="PF02845">
    <property type="entry name" value="CUE"/>
    <property type="match status" value="1"/>
</dbReference>
<dbReference type="InterPro" id="IPR052586">
    <property type="entry name" value="ASCC2"/>
</dbReference>
<feature type="compositionally biased region" description="Basic residues" evidence="1">
    <location>
        <begin position="310"/>
        <end position="320"/>
    </location>
</feature>
<dbReference type="SMART" id="SM00546">
    <property type="entry name" value="CUE"/>
    <property type="match status" value="1"/>
</dbReference>
<sequence length="733" mass="79583">MAHSSLPPLAPFPPATVRNLLQNEEWGACLDAWIALLELRLKIPQDEFQLSAPKDDSASVFLVSFFQEAATGDGLYADTKLNSLRRLCFVLTKRQLLEIHPPTAELLDWGFLASFCKVYISSPALKTLLNQLWDQESQALTISIEKAKVLVMNDLLSSKARDDIARADKHLRSITLLALALPSAGRVLMTGSDYIDTLFDAYRNNHKVNAALQRTIVANAYVAFASLLKLNPPATSLLLDQLFSLKAAAKVDATGTEREPTLLSDIICSTNLLGKMEVVFTGTSQKRGQNLVSSLRAYQTKCASFHSRYQRTKRRKNKGKGRADDEIKTNARDPVQDIHIHKIALITQVQDLFPHLGTGYIARLLDHYGDNVETIISHLLEDSLAPQLRGLDLSEELQENHVTPPPHDHLAPKPTPPLSPSLPPSQPQLQSTIPQRKNIFDNADLTRHTIPPKSLHYGRANAHQTADDLLSQKPTTSSKAAILSALAAFDSDDDERDDTYDMADVGGTVDAVVPGTDTDVDTDPDIRMAASKHHPPRPARSPHTYNAIDQMLYAHYTASPALFGREAATRRSAPRAKLREETGMTDEAIEGWAVMLTRDPKRMARMERSFALGVGVGVGGGGANRQPDLPATAYRRREGVESGNGTEGEETDEGGRGRGGRGRGGGGGGGGRGRGGGRGARGGRGGAGGGNVAGPSGERETVLARQRKDANKGSRANHNRRDQRAKKMARGGL</sequence>
<dbReference type="EMBL" id="LGRN01000282">
    <property type="protein sequence ID" value="OJD13642.1"/>
    <property type="molecule type" value="Genomic_DNA"/>
</dbReference>
<reference evidence="3 4" key="1">
    <citation type="submission" date="2015-07" db="EMBL/GenBank/DDBJ databases">
        <title>Emmonsia species relationships and genome sequence.</title>
        <authorList>
            <consortium name="The Broad Institute Genomics Platform"/>
            <person name="Cuomo C.A."/>
            <person name="Munoz J.F."/>
            <person name="Imamovic A."/>
            <person name="Priest M.E."/>
            <person name="Young S."/>
            <person name="Clay O.K."/>
            <person name="McEwen J.G."/>
        </authorList>
    </citation>
    <scope>NUCLEOTIDE SEQUENCE [LARGE SCALE GENOMIC DNA]</scope>
    <source>
        <strain evidence="3 4">UAMH 9510</strain>
    </source>
</reference>
<dbReference type="OrthoDB" id="5577209at2759"/>
<evidence type="ECO:0000259" key="2">
    <source>
        <dbReference type="PROSITE" id="PS51140"/>
    </source>
</evidence>
<feature type="region of interest" description="Disordered" evidence="1">
    <location>
        <begin position="310"/>
        <end position="329"/>
    </location>
</feature>
<dbReference type="PANTHER" id="PTHR21494:SF0">
    <property type="entry name" value="ACTIVATING SIGNAL COINTEGRATOR 1 COMPLEX SUBUNIT 2"/>
    <property type="match status" value="1"/>
</dbReference>
<dbReference type="Proteomes" id="UP000182235">
    <property type="component" value="Unassembled WGS sequence"/>
</dbReference>
<feature type="compositionally biased region" description="Basic and acidic residues" evidence="1">
    <location>
        <begin position="697"/>
        <end position="712"/>
    </location>
</feature>
<feature type="compositionally biased region" description="Pro residues" evidence="1">
    <location>
        <begin position="413"/>
        <end position="426"/>
    </location>
</feature>
<name>A0A1J9PCD2_9EURO</name>
<dbReference type="PANTHER" id="PTHR21494">
    <property type="entry name" value="ACTIVATING SIGNAL COINTEGRATOR 1 COMPLEX SUBUNIT 2 ASC-1 COMPLEX SUBUNIT P100"/>
    <property type="match status" value="1"/>
</dbReference>
<dbReference type="Gene3D" id="1.10.8.10">
    <property type="entry name" value="DNA helicase RuvA subunit, C-terminal domain"/>
    <property type="match status" value="1"/>
</dbReference>
<feature type="domain" description="CUE" evidence="2">
    <location>
        <begin position="341"/>
        <end position="384"/>
    </location>
</feature>
<evidence type="ECO:0000313" key="3">
    <source>
        <dbReference type="EMBL" id="OJD13642.1"/>
    </source>
</evidence>
<feature type="region of interest" description="Disordered" evidence="1">
    <location>
        <begin position="399"/>
        <end position="431"/>
    </location>
</feature>
<dbReference type="VEuPathDB" id="FungiDB:AJ78_05923"/>
<dbReference type="InterPro" id="IPR009060">
    <property type="entry name" value="UBA-like_sf"/>
</dbReference>
<dbReference type="AlphaFoldDB" id="A0A1J9PCD2"/>
<evidence type="ECO:0000256" key="1">
    <source>
        <dbReference type="SAM" id="MobiDB-lite"/>
    </source>
</evidence>
<dbReference type="PROSITE" id="PS51140">
    <property type="entry name" value="CUE"/>
    <property type="match status" value="1"/>
</dbReference>
<dbReference type="InterPro" id="IPR041800">
    <property type="entry name" value="ASCC2_CUE"/>
</dbReference>
<comment type="caution">
    <text evidence="3">The sequence shown here is derived from an EMBL/GenBank/DDBJ whole genome shotgun (WGS) entry which is preliminary data.</text>
</comment>
<proteinExistence type="predicted"/>
<feature type="compositionally biased region" description="Basic residues" evidence="1">
    <location>
        <begin position="715"/>
        <end position="733"/>
    </location>
</feature>
<feature type="region of interest" description="Disordered" evidence="1">
    <location>
        <begin position="448"/>
        <end position="473"/>
    </location>
</feature>